<evidence type="ECO:0000256" key="2">
    <source>
        <dbReference type="ARBA" id="ARBA00022741"/>
    </source>
</evidence>
<dbReference type="SUPFAM" id="SSF160246">
    <property type="entry name" value="EspE N-terminal domain-like"/>
    <property type="match status" value="1"/>
</dbReference>
<dbReference type="Proteomes" id="UP000464013">
    <property type="component" value="Chromosome"/>
</dbReference>
<dbReference type="EMBL" id="CP035042">
    <property type="protein sequence ID" value="QHC49283.1"/>
    <property type="molecule type" value="Genomic_DNA"/>
</dbReference>
<reference evidence="6 7" key="1">
    <citation type="submission" date="2019-01" db="EMBL/GenBank/DDBJ databases">
        <title>Complete genome of a denitifying bacterium Halomons sp. BC-M4-5.</title>
        <authorList>
            <person name="Wang L."/>
            <person name="Shao Z."/>
        </authorList>
    </citation>
    <scope>NUCLEOTIDE SEQUENCE [LARGE SCALE GENOMIC DNA]</scope>
    <source>
        <strain evidence="6 7">BC-M4-5</strain>
    </source>
</reference>
<keyword evidence="3" id="KW-0067">ATP-binding</keyword>
<evidence type="ECO:0000256" key="3">
    <source>
        <dbReference type="ARBA" id="ARBA00022840"/>
    </source>
</evidence>
<proteinExistence type="inferred from homology"/>
<name>A0A6I6SRJ7_9GAMM</name>
<accession>A0A6I6SRJ7</accession>
<dbReference type="KEGG" id="htx:EKK97_06155"/>
<feature type="domain" description="Response regulatory" evidence="5">
    <location>
        <begin position="31"/>
        <end position="146"/>
    </location>
</feature>
<keyword evidence="7" id="KW-1185">Reference proteome</keyword>
<sequence length="675" mass="75341">MALAMKKRYSALFTGNPPPTETTDERSRPYRLLFVDDDPYILSALRRVFHRENYELRFAESAEAALTILESESVELIVSDFKMPGMDGNELLHIVRKRWPHVLRIMLTGYADSEVVLGSMKDGAVYRFNLKPWNDDDLRLTVAMALEQFELRQRRNSAGKGNLRGPELELMELDIPSRNQLLLFLHDQNLINTRQLQRLHGQIHRSQQPAVQIVVDGRWVDEQQLYALLRDEKLCEEIDLREVETDLSLFSILAPSTCMRQWIFPCRREGARLDLAMADPLDIGLIEALTTTTGCTIRPLLCRVEQLMAKLEEAAERYMWLNDTAAEEEDPYEDIEIVLDDSESAENLQQLLTSSVEPPAVRLTNGILLEAVNAGARGILIQPRLDAISVRYRINGIMQDTIQIPSSLLVAVVSRLKLMAELDVAEQQTPQEGHLTVKTPMSILDMTVSTLPTTHGEQVYVRLAPRNSAVFALEQLGLSAEHLRLLRHASARPQGMILSAGPADSGKSMLLHALLRDGPSSSHHISIEQPTQYANDRATQTRPVRDYHDSSADMLDAVLAQHPDVVLLDDHRDSGVIAKAMHTAAYGGKVLTTITASSVADVFARLLTPPADLLTVASGLNAVVMQRLVRRLCEHCRKPVPPTACDALGAPSPSLRLRLGKQWAVTDAMVAMRDA</sequence>
<dbReference type="AlphaFoldDB" id="A0A6I6SRJ7"/>
<dbReference type="InterPro" id="IPR001482">
    <property type="entry name" value="T2SS/T4SS_dom"/>
</dbReference>
<feature type="modified residue" description="4-aspartylphosphate" evidence="4">
    <location>
        <position position="80"/>
    </location>
</feature>
<evidence type="ECO:0000256" key="4">
    <source>
        <dbReference type="PROSITE-ProRule" id="PRU00169"/>
    </source>
</evidence>
<dbReference type="Pfam" id="PF00437">
    <property type="entry name" value="T2SSE"/>
    <property type="match status" value="1"/>
</dbReference>
<dbReference type="SMART" id="SM00448">
    <property type="entry name" value="REC"/>
    <property type="match status" value="1"/>
</dbReference>
<protein>
    <submittedName>
        <fullName evidence="6">Response regulator</fullName>
    </submittedName>
</protein>
<dbReference type="GO" id="GO:0005886">
    <property type="term" value="C:plasma membrane"/>
    <property type="evidence" value="ECO:0007669"/>
    <property type="project" value="TreeGrafter"/>
</dbReference>
<dbReference type="InterPro" id="IPR007831">
    <property type="entry name" value="T2SS_GspE_N"/>
</dbReference>
<dbReference type="GO" id="GO:0005524">
    <property type="term" value="F:ATP binding"/>
    <property type="evidence" value="ECO:0007669"/>
    <property type="project" value="UniProtKB-KW"/>
</dbReference>
<dbReference type="InterPro" id="IPR011006">
    <property type="entry name" value="CheY-like_superfamily"/>
</dbReference>
<gene>
    <name evidence="6" type="ORF">EKK97_06155</name>
</gene>
<evidence type="ECO:0000259" key="5">
    <source>
        <dbReference type="PROSITE" id="PS50110"/>
    </source>
</evidence>
<dbReference type="InterPro" id="IPR001789">
    <property type="entry name" value="Sig_transdc_resp-reg_receiver"/>
</dbReference>
<dbReference type="SUPFAM" id="SSF52172">
    <property type="entry name" value="CheY-like"/>
    <property type="match status" value="1"/>
</dbReference>
<dbReference type="Pfam" id="PF05157">
    <property type="entry name" value="MshEN"/>
    <property type="match status" value="1"/>
</dbReference>
<dbReference type="GO" id="GO:0016887">
    <property type="term" value="F:ATP hydrolysis activity"/>
    <property type="evidence" value="ECO:0007669"/>
    <property type="project" value="TreeGrafter"/>
</dbReference>
<dbReference type="Gene3D" id="3.30.300.160">
    <property type="entry name" value="Type II secretion system, protein E, N-terminal domain"/>
    <property type="match status" value="1"/>
</dbReference>
<evidence type="ECO:0000313" key="6">
    <source>
        <dbReference type="EMBL" id="QHC49283.1"/>
    </source>
</evidence>
<dbReference type="CDD" id="cd17569">
    <property type="entry name" value="REC_HupR-like"/>
    <property type="match status" value="1"/>
</dbReference>
<dbReference type="Gene3D" id="3.40.50.300">
    <property type="entry name" value="P-loop containing nucleotide triphosphate hydrolases"/>
    <property type="match status" value="1"/>
</dbReference>
<dbReference type="Gene3D" id="3.30.450.90">
    <property type="match status" value="1"/>
</dbReference>
<organism evidence="6 7">
    <name type="scientific">Billgrantia tianxiuensis</name>
    <dbReference type="NCBI Taxonomy" id="2497861"/>
    <lineage>
        <taxon>Bacteria</taxon>
        <taxon>Pseudomonadati</taxon>
        <taxon>Pseudomonadota</taxon>
        <taxon>Gammaproteobacteria</taxon>
        <taxon>Oceanospirillales</taxon>
        <taxon>Halomonadaceae</taxon>
        <taxon>Billgrantia</taxon>
    </lineage>
</organism>
<comment type="similarity">
    <text evidence="1">Belongs to the GSP E family.</text>
</comment>
<keyword evidence="4" id="KW-0597">Phosphoprotein</keyword>
<dbReference type="GO" id="GO:0000160">
    <property type="term" value="P:phosphorelay signal transduction system"/>
    <property type="evidence" value="ECO:0007669"/>
    <property type="project" value="InterPro"/>
</dbReference>
<evidence type="ECO:0000256" key="1">
    <source>
        <dbReference type="ARBA" id="ARBA00006611"/>
    </source>
</evidence>
<dbReference type="PANTHER" id="PTHR30258">
    <property type="entry name" value="TYPE II SECRETION SYSTEM PROTEIN GSPE-RELATED"/>
    <property type="match status" value="1"/>
</dbReference>
<dbReference type="SUPFAM" id="SSF52540">
    <property type="entry name" value="P-loop containing nucleoside triphosphate hydrolases"/>
    <property type="match status" value="1"/>
</dbReference>
<dbReference type="PROSITE" id="PS50110">
    <property type="entry name" value="RESPONSE_REGULATORY"/>
    <property type="match status" value="1"/>
</dbReference>
<dbReference type="Gene3D" id="3.40.50.2300">
    <property type="match status" value="1"/>
</dbReference>
<dbReference type="PANTHER" id="PTHR30258:SF3">
    <property type="entry name" value="SLL1921 PROTEIN"/>
    <property type="match status" value="1"/>
</dbReference>
<dbReference type="InterPro" id="IPR037257">
    <property type="entry name" value="T2SS_E_N_sf"/>
</dbReference>
<dbReference type="InterPro" id="IPR027417">
    <property type="entry name" value="P-loop_NTPase"/>
</dbReference>
<evidence type="ECO:0000313" key="7">
    <source>
        <dbReference type="Proteomes" id="UP000464013"/>
    </source>
</evidence>
<dbReference type="Pfam" id="PF00072">
    <property type="entry name" value="Response_reg"/>
    <property type="match status" value="1"/>
</dbReference>
<keyword evidence="2" id="KW-0547">Nucleotide-binding</keyword>